<comment type="caution">
    <text evidence="3">The sequence shown here is derived from an EMBL/GenBank/DDBJ whole genome shotgun (WGS) entry which is preliminary data.</text>
</comment>
<gene>
    <name evidence="1" type="primary">ubiJ</name>
    <name evidence="3" type="ORF">DM484_01980</name>
</gene>
<proteinExistence type="inferred from homology"/>
<organism evidence="3 4">
    <name type="scientific">Candidatus Methylumidiphilus alinenensis</name>
    <dbReference type="NCBI Taxonomy" id="2202197"/>
    <lineage>
        <taxon>Bacteria</taxon>
        <taxon>Pseudomonadati</taxon>
        <taxon>Pseudomonadota</taxon>
        <taxon>Gammaproteobacteria</taxon>
        <taxon>Methylococcales</taxon>
        <taxon>Candidatus Methylumidiphilus</taxon>
    </lineage>
</organism>
<dbReference type="InterPro" id="IPR036527">
    <property type="entry name" value="SCP2_sterol-bd_dom_sf"/>
</dbReference>
<keyword evidence="1" id="KW-0831">Ubiquinone biosynthesis</keyword>
<dbReference type="AlphaFoldDB" id="A0A2W4TS97"/>
<dbReference type="GO" id="GO:0006744">
    <property type="term" value="P:ubiquinone biosynthetic process"/>
    <property type="evidence" value="ECO:0007669"/>
    <property type="project" value="UniProtKB-UniRule"/>
</dbReference>
<sequence>MAGSTLFPEIFAGVLGKAIDRFLKLAPNSHQFLEPMEGKVIAFRFTPFDWRLYLAPSDSTIEVLPSLGIEPDVTFTGSPLAFARMGLGGSTRRALFAGEVVIEGDTNVARRFQNLFEQLDIDWEGLLGNFVGQGIAARVSDSLRSSHAWRVETVEALELDVAEYLQEESRELPATFEAELFYADVDTLRADCDRLEARLLRLEGRVFEEKDIG</sequence>
<comment type="pathway">
    <text evidence="1">Cofactor biosynthesis; ubiquinone biosynthesis.</text>
</comment>
<dbReference type="Gene3D" id="3.30.1050.10">
    <property type="entry name" value="SCP2 sterol-binding domain"/>
    <property type="match status" value="1"/>
</dbReference>
<evidence type="ECO:0000256" key="1">
    <source>
        <dbReference type="HAMAP-Rule" id="MF_02215"/>
    </source>
</evidence>
<comment type="function">
    <text evidence="1">Required for ubiquinone (coenzyme Q) biosynthesis. Binds hydrophobic ubiquinone biosynthetic intermediates via its SCP2 domain and is essential for the stability of the Ubi complex. May constitute a docking platform where Ubi enzymes assemble and access their SCP2-bound polyprenyl substrates.</text>
</comment>
<dbReference type="Pfam" id="PF02036">
    <property type="entry name" value="SCP2"/>
    <property type="match status" value="1"/>
</dbReference>
<dbReference type="EMBL" id="QJPH01000139">
    <property type="protein sequence ID" value="PZN84937.1"/>
    <property type="molecule type" value="Genomic_DNA"/>
</dbReference>
<name>A0A2W4TS97_9GAMM</name>
<dbReference type="UniPathway" id="UPA00232"/>
<dbReference type="HAMAP" id="MF_02215">
    <property type="entry name" value="UbiJ"/>
    <property type="match status" value="1"/>
</dbReference>
<dbReference type="SUPFAM" id="SSF55718">
    <property type="entry name" value="SCP-like"/>
    <property type="match status" value="1"/>
</dbReference>
<dbReference type="GO" id="GO:0005737">
    <property type="term" value="C:cytoplasm"/>
    <property type="evidence" value="ECO:0007669"/>
    <property type="project" value="UniProtKB-SubCell"/>
</dbReference>
<reference evidence="3 4" key="1">
    <citation type="journal article" date="2018" name="Aquat. Microb. Ecol.">
        <title>Gammaproteobacterial methanotrophs dominate.</title>
        <authorList>
            <person name="Rissanen A.J."/>
            <person name="Saarenheimo J."/>
            <person name="Tiirola M."/>
            <person name="Peura S."/>
            <person name="Aalto S.L."/>
            <person name="Karvinen A."/>
            <person name="Nykanen H."/>
        </authorList>
    </citation>
    <scope>NUCLEOTIDE SEQUENCE [LARGE SCALE GENOMIC DNA]</scope>
    <source>
        <strain evidence="3">AMbin10</strain>
    </source>
</reference>
<dbReference type="InterPro" id="IPR038989">
    <property type="entry name" value="UbiJ"/>
</dbReference>
<feature type="domain" description="SCP2" evidence="2">
    <location>
        <begin position="20"/>
        <end position="117"/>
    </location>
</feature>
<dbReference type="Proteomes" id="UP000249396">
    <property type="component" value="Unassembled WGS sequence"/>
</dbReference>
<comment type="similarity">
    <text evidence="1">Belongs to the UbiJ family.</text>
</comment>
<accession>A0A2W4TS97</accession>
<evidence type="ECO:0000313" key="3">
    <source>
        <dbReference type="EMBL" id="PZN84937.1"/>
    </source>
</evidence>
<dbReference type="InterPro" id="IPR003033">
    <property type="entry name" value="SCP2_sterol-bd_dom"/>
</dbReference>
<protein>
    <recommendedName>
        <fullName evidence="1">Ubiquinone biosynthesis accessory factor UbiJ</fullName>
    </recommendedName>
</protein>
<comment type="subcellular location">
    <subcellularLocation>
        <location evidence="1">Cytoplasm</location>
    </subcellularLocation>
</comment>
<keyword evidence="1" id="KW-0963">Cytoplasm</keyword>
<evidence type="ECO:0000259" key="2">
    <source>
        <dbReference type="Pfam" id="PF02036"/>
    </source>
</evidence>
<dbReference type="PANTHER" id="PTHR38693:SF1">
    <property type="entry name" value="UBIQUINONE BIOSYNTHESIS ACCESSORY FACTOR UBIJ"/>
    <property type="match status" value="1"/>
</dbReference>
<dbReference type="PANTHER" id="PTHR38693">
    <property type="entry name" value="UBIQUINONE BIOSYNTHESIS PROTEIN UBIJ"/>
    <property type="match status" value="1"/>
</dbReference>
<evidence type="ECO:0000313" key="4">
    <source>
        <dbReference type="Proteomes" id="UP000249396"/>
    </source>
</evidence>